<evidence type="ECO:0000313" key="4">
    <source>
        <dbReference type="Proteomes" id="UP000433493"/>
    </source>
</evidence>
<dbReference type="EMBL" id="WBKB01000002">
    <property type="protein sequence ID" value="KAB1644192.1"/>
    <property type="molecule type" value="Genomic_DNA"/>
</dbReference>
<organism evidence="3 4">
    <name type="scientific">Gulosibacter chungangensis</name>
    <dbReference type="NCBI Taxonomy" id="979746"/>
    <lineage>
        <taxon>Bacteria</taxon>
        <taxon>Bacillati</taxon>
        <taxon>Actinomycetota</taxon>
        <taxon>Actinomycetes</taxon>
        <taxon>Micrococcales</taxon>
        <taxon>Microbacteriaceae</taxon>
        <taxon>Gulosibacter</taxon>
    </lineage>
</organism>
<feature type="domain" description="CT398-like coiled coil hairpin" evidence="2">
    <location>
        <begin position="14"/>
        <end position="192"/>
    </location>
</feature>
<proteinExistence type="predicted"/>
<evidence type="ECO:0000259" key="2">
    <source>
        <dbReference type="Pfam" id="PF24481"/>
    </source>
</evidence>
<name>A0A7J5BDR9_9MICO</name>
<gene>
    <name evidence="3" type="ORF">F8O05_05305</name>
</gene>
<accession>A0A7J5BDR9</accession>
<reference evidence="3 4" key="1">
    <citation type="submission" date="2019-09" db="EMBL/GenBank/DDBJ databases">
        <title>Phylogeny of genus Pseudoclavibacter and closely related genus.</title>
        <authorList>
            <person name="Li Y."/>
        </authorList>
    </citation>
    <scope>NUCLEOTIDE SEQUENCE [LARGE SCALE GENOMIC DNA]</scope>
    <source>
        <strain evidence="3 4">KCTC 13959</strain>
    </source>
</reference>
<dbReference type="OrthoDB" id="9784388at2"/>
<dbReference type="RefSeq" id="WP_158051695.1">
    <property type="nucleotide sequence ID" value="NZ_WBKB01000002.1"/>
</dbReference>
<evidence type="ECO:0000313" key="3">
    <source>
        <dbReference type="EMBL" id="KAB1644192.1"/>
    </source>
</evidence>
<comment type="caution">
    <text evidence="3">The sequence shown here is derived from an EMBL/GenBank/DDBJ whole genome shotgun (WGS) entry which is preliminary data.</text>
</comment>
<keyword evidence="4" id="KW-1185">Reference proteome</keyword>
<dbReference type="InterPro" id="IPR056003">
    <property type="entry name" value="CT398_CC_hairpin"/>
</dbReference>
<evidence type="ECO:0000256" key="1">
    <source>
        <dbReference type="SAM" id="Coils"/>
    </source>
</evidence>
<feature type="coiled-coil region" evidence="1">
    <location>
        <begin position="95"/>
        <end position="157"/>
    </location>
</feature>
<dbReference type="Proteomes" id="UP000433493">
    <property type="component" value="Unassembled WGS sequence"/>
</dbReference>
<keyword evidence="1" id="KW-0175">Coiled coil</keyword>
<dbReference type="Pfam" id="PF24481">
    <property type="entry name" value="CT398_CC"/>
    <property type="match status" value="1"/>
</dbReference>
<protein>
    <recommendedName>
        <fullName evidence="2">CT398-like coiled coil hairpin domain-containing protein</fullName>
    </recommendedName>
</protein>
<sequence>MKAHPKEQLRLLELAQVDARHARLQHLAKNMPEQLHLVEIEQDRRDRRAAAAQSLGELEDAQSELKTIQDDSKLVAARRTQDEQRLQQATSTKDIAALQAELQTIARRQDTLDDQELAQLELVEKLTAAHDERVAAMREIEDLAADLLRRRDLARENLRTEAKELATDRRTLVDGLPEQLVALYEERRKRSGIGAAELIGKVSSASQETIEVADLARIAKAPADEIVFCPDTDAILVRTERSAI</sequence>
<dbReference type="Gene3D" id="1.10.287.1490">
    <property type="match status" value="1"/>
</dbReference>
<dbReference type="AlphaFoldDB" id="A0A7J5BDR9"/>